<dbReference type="SUPFAM" id="SSF69618">
    <property type="entry name" value="HemD-like"/>
    <property type="match status" value="1"/>
</dbReference>
<dbReference type="InterPro" id="IPR039793">
    <property type="entry name" value="UROS/Hem4"/>
</dbReference>
<dbReference type="GO" id="GO:0006780">
    <property type="term" value="P:uroporphyrinogen III biosynthetic process"/>
    <property type="evidence" value="ECO:0007669"/>
    <property type="project" value="InterPro"/>
</dbReference>
<evidence type="ECO:0000313" key="3">
    <source>
        <dbReference type="Proteomes" id="UP000034723"/>
    </source>
</evidence>
<dbReference type="Proteomes" id="UP000034723">
    <property type="component" value="Chromosome"/>
</dbReference>
<dbReference type="InterPro" id="IPR003754">
    <property type="entry name" value="4pyrrol_synth_uPrphyn_synth"/>
</dbReference>
<dbReference type="GO" id="GO:0004852">
    <property type="term" value="F:uroporphyrinogen-III synthase activity"/>
    <property type="evidence" value="ECO:0007669"/>
    <property type="project" value="UniProtKB-EC"/>
</dbReference>
<evidence type="ECO:0000259" key="1">
    <source>
        <dbReference type="Pfam" id="PF02602"/>
    </source>
</evidence>
<dbReference type="CDD" id="cd06578">
    <property type="entry name" value="HemD"/>
    <property type="match status" value="1"/>
</dbReference>
<keyword evidence="2" id="KW-0456">Lyase</keyword>
<dbReference type="InterPro" id="IPR036108">
    <property type="entry name" value="4pyrrol_syn_uPrphyn_synt_sf"/>
</dbReference>
<dbReference type="STRING" id="113653.GAH_00850"/>
<dbReference type="GeneID" id="24803430"/>
<dbReference type="AlphaFoldDB" id="A0A0F7IE85"/>
<dbReference type="PANTHER" id="PTHR40082">
    <property type="entry name" value="BLR5956 PROTEIN"/>
    <property type="match status" value="1"/>
</dbReference>
<dbReference type="Gene3D" id="3.40.50.10090">
    <property type="match status" value="2"/>
</dbReference>
<dbReference type="OrthoDB" id="15395at2157"/>
<dbReference type="HOGENOM" id="CLU_011276_9_5_2"/>
<dbReference type="RefSeq" id="WP_048094878.1">
    <property type="nucleotide sequence ID" value="NZ_CP011267.1"/>
</dbReference>
<dbReference type="Pfam" id="PF02602">
    <property type="entry name" value="HEM4"/>
    <property type="match status" value="1"/>
</dbReference>
<name>A0A0F7IE85_9EURY</name>
<sequence>MRVAIFRPDEYARETAKLLEREGFQVLHAPMIEVEEQDVEVEDADFTIITSQTSARIALRRGLVRGKVVAIGPKTAEPLRERYEVAMPSKYDSSTLYREFRDVLAGKRVNLLRSDKGDSVLLKLSEVCDLREYVLYRIVPAFGERQRKAVEEVASGRVDAAVFSSRMIVRAFMENAKRAGLLEKVVERLNEIVSVAIGPPTADELSKYGISAELPEEYTFEGVLVLLRSLRSP</sequence>
<dbReference type="FunCoup" id="A0A0F7IE85">
    <property type="interactions" value="71"/>
</dbReference>
<dbReference type="KEGG" id="gah:GAH_00850"/>
<dbReference type="InParanoid" id="A0A0F7IE85"/>
<accession>A0A0F7IE85</accession>
<dbReference type="EMBL" id="CP011267">
    <property type="protein sequence ID" value="AKG91820.1"/>
    <property type="molecule type" value="Genomic_DNA"/>
</dbReference>
<dbReference type="PANTHER" id="PTHR40082:SF1">
    <property type="entry name" value="BLR5956 PROTEIN"/>
    <property type="match status" value="1"/>
</dbReference>
<gene>
    <name evidence="2" type="ORF">GAH_00850</name>
</gene>
<feature type="domain" description="Tetrapyrrole biosynthesis uroporphyrinogen III synthase" evidence="1">
    <location>
        <begin position="14"/>
        <end position="223"/>
    </location>
</feature>
<organism evidence="2 3">
    <name type="scientific">Geoglobus ahangari</name>
    <dbReference type="NCBI Taxonomy" id="113653"/>
    <lineage>
        <taxon>Archaea</taxon>
        <taxon>Methanobacteriati</taxon>
        <taxon>Methanobacteriota</taxon>
        <taxon>Archaeoglobi</taxon>
        <taxon>Archaeoglobales</taxon>
        <taxon>Archaeoglobaceae</taxon>
        <taxon>Geoglobus</taxon>
    </lineage>
</organism>
<evidence type="ECO:0000313" key="2">
    <source>
        <dbReference type="EMBL" id="AKG91820.1"/>
    </source>
</evidence>
<keyword evidence="3" id="KW-1185">Reference proteome</keyword>
<dbReference type="EC" id="4.2.1.75" evidence="2"/>
<protein>
    <submittedName>
        <fullName evidence="2">Uroporphyrinogen-III synthase</fullName>
        <ecNumber evidence="2">4.2.1.75</ecNumber>
    </submittedName>
</protein>
<proteinExistence type="predicted"/>
<reference evidence="2 3" key="1">
    <citation type="submission" date="2015-04" db="EMBL/GenBank/DDBJ databases">
        <title>The complete genome sequence of the hyperthermophilic, obligate iron-reducing archaeon Geoglobus ahangari strain 234T.</title>
        <authorList>
            <person name="Manzella M.P."/>
            <person name="Holmes D.E."/>
            <person name="Rocheleau J.M."/>
            <person name="Chung A."/>
            <person name="Reguera G."/>
            <person name="Kashefi K."/>
        </authorList>
    </citation>
    <scope>NUCLEOTIDE SEQUENCE [LARGE SCALE GENOMIC DNA]</scope>
    <source>
        <strain evidence="2 3">234</strain>
    </source>
</reference>